<dbReference type="RefSeq" id="WP_208354493.1">
    <property type="nucleotide sequence ID" value="NZ_JAALHA020000010.1"/>
</dbReference>
<accession>A0AAP5MAM1</accession>
<keyword evidence="2" id="KW-1185">Reference proteome</keyword>
<proteinExistence type="predicted"/>
<dbReference type="Proteomes" id="UP000667802">
    <property type="component" value="Unassembled WGS sequence"/>
</dbReference>
<protein>
    <submittedName>
        <fullName evidence="1">Uncharacterized protein</fullName>
    </submittedName>
</protein>
<organism evidence="1 2">
    <name type="scientific">Aetokthonos hydrillicola Thurmond2011</name>
    <dbReference type="NCBI Taxonomy" id="2712845"/>
    <lineage>
        <taxon>Bacteria</taxon>
        <taxon>Bacillati</taxon>
        <taxon>Cyanobacteriota</taxon>
        <taxon>Cyanophyceae</taxon>
        <taxon>Nostocales</taxon>
        <taxon>Hapalosiphonaceae</taxon>
        <taxon>Aetokthonos</taxon>
    </lineage>
</organism>
<reference evidence="2" key="1">
    <citation type="journal article" date="2021" name="Science">
        <title>Hunting the eagle killer: A cyanobacterial neurotoxin causes vacuolar myelinopathy.</title>
        <authorList>
            <person name="Breinlinger S."/>
            <person name="Phillips T.J."/>
            <person name="Haram B.N."/>
            <person name="Mares J."/>
            <person name="Martinez Yerena J.A."/>
            <person name="Hrouzek P."/>
            <person name="Sobotka R."/>
            <person name="Henderson W.M."/>
            <person name="Schmieder P."/>
            <person name="Williams S.M."/>
            <person name="Lauderdale J.D."/>
            <person name="Wilde H.D."/>
            <person name="Gerrin W."/>
            <person name="Kust A."/>
            <person name="Washington J.W."/>
            <person name="Wagner C."/>
            <person name="Geier B."/>
            <person name="Liebeke M."/>
            <person name="Enke H."/>
            <person name="Niedermeyer T.H.J."/>
            <person name="Wilde S.B."/>
        </authorList>
    </citation>
    <scope>NUCLEOTIDE SEQUENCE [LARGE SCALE GENOMIC DNA]</scope>
    <source>
        <strain evidence="2">Thurmond2011</strain>
    </source>
</reference>
<gene>
    <name evidence="1" type="ORF">G7B40_020800</name>
</gene>
<name>A0AAP5MAM1_9CYAN</name>
<evidence type="ECO:0000313" key="2">
    <source>
        <dbReference type="Proteomes" id="UP000667802"/>
    </source>
</evidence>
<dbReference type="AlphaFoldDB" id="A0AAP5MAM1"/>
<sequence length="51" mass="6190">MQQETAAQILLRTALRYYKIRHLDFETKKRLMAMTQEEFEREFSHINSQSA</sequence>
<comment type="caution">
    <text evidence="1">The sequence shown here is derived from an EMBL/GenBank/DDBJ whole genome shotgun (WGS) entry which is preliminary data.</text>
</comment>
<evidence type="ECO:0000313" key="1">
    <source>
        <dbReference type="EMBL" id="MDR9896987.1"/>
    </source>
</evidence>
<dbReference type="EMBL" id="JAALHA020000010">
    <property type="protein sequence ID" value="MDR9896987.1"/>
    <property type="molecule type" value="Genomic_DNA"/>
</dbReference>